<evidence type="ECO:0000313" key="1">
    <source>
        <dbReference type="EMBL" id="GEM81347.1"/>
    </source>
</evidence>
<accession>A0A511QWJ8</accession>
<evidence type="ECO:0000313" key="2">
    <source>
        <dbReference type="Proteomes" id="UP000321113"/>
    </source>
</evidence>
<dbReference type="AlphaFoldDB" id="A0A511QWJ8"/>
<dbReference type="Proteomes" id="UP000321113">
    <property type="component" value="Unassembled WGS sequence"/>
</dbReference>
<proteinExistence type="predicted"/>
<dbReference type="EMBL" id="BJXK01000021">
    <property type="protein sequence ID" value="GEM81347.1"/>
    <property type="molecule type" value="Genomic_DNA"/>
</dbReference>
<comment type="caution">
    <text evidence="1">The sequence shown here is derived from an EMBL/GenBank/DDBJ whole genome shotgun (WGS) entry which is preliminary data.</text>
</comment>
<name>A0A511QWJ8_9VIBR</name>
<keyword evidence="2" id="KW-1185">Reference proteome</keyword>
<sequence length="83" mass="9725">MRLAYDETADIHCSAFAELAGLKIHEYKLPVNEISKESYMFQAGFAMGYARSSALMYTVMKLNNKEHWTNREVAFTIYQRYCR</sequence>
<reference evidence="1 2" key="1">
    <citation type="submission" date="2019-07" db="EMBL/GenBank/DDBJ databases">
        <title>Whole genome shotgun sequence of Vibrio superstes NBRC 103154.</title>
        <authorList>
            <person name="Hosoyama A."/>
            <person name="Uohara A."/>
            <person name="Ohji S."/>
            <person name="Ichikawa N."/>
        </authorList>
    </citation>
    <scope>NUCLEOTIDE SEQUENCE [LARGE SCALE GENOMIC DNA]</scope>
    <source>
        <strain evidence="1 2">NBRC 103154</strain>
    </source>
</reference>
<organism evidence="1 2">
    <name type="scientific">Vibrio superstes NBRC 103154</name>
    <dbReference type="NCBI Taxonomy" id="1219062"/>
    <lineage>
        <taxon>Bacteria</taxon>
        <taxon>Pseudomonadati</taxon>
        <taxon>Pseudomonadota</taxon>
        <taxon>Gammaproteobacteria</taxon>
        <taxon>Vibrionales</taxon>
        <taxon>Vibrionaceae</taxon>
        <taxon>Vibrio</taxon>
    </lineage>
</organism>
<dbReference type="RefSeq" id="WP_119008256.1">
    <property type="nucleotide sequence ID" value="NZ_BJXK01000021.1"/>
</dbReference>
<gene>
    <name evidence="1" type="ORF">VSU01S_35920</name>
</gene>
<protein>
    <submittedName>
        <fullName evidence="1">Uncharacterized protein</fullName>
    </submittedName>
</protein>